<name>A0A6J7GHX4_9ZZZZ</name>
<organism evidence="2">
    <name type="scientific">freshwater metagenome</name>
    <dbReference type="NCBI Taxonomy" id="449393"/>
    <lineage>
        <taxon>unclassified sequences</taxon>
        <taxon>metagenomes</taxon>
        <taxon>ecological metagenomes</taxon>
    </lineage>
</organism>
<feature type="compositionally biased region" description="Low complexity" evidence="1">
    <location>
        <begin position="106"/>
        <end position="118"/>
    </location>
</feature>
<proteinExistence type="predicted"/>
<evidence type="ECO:0000256" key="1">
    <source>
        <dbReference type="SAM" id="MobiDB-lite"/>
    </source>
</evidence>
<feature type="region of interest" description="Disordered" evidence="1">
    <location>
        <begin position="89"/>
        <end position="118"/>
    </location>
</feature>
<feature type="region of interest" description="Disordered" evidence="1">
    <location>
        <begin position="50"/>
        <end position="70"/>
    </location>
</feature>
<evidence type="ECO:0000313" key="2">
    <source>
        <dbReference type="EMBL" id="CAB4903723.1"/>
    </source>
</evidence>
<gene>
    <name evidence="2" type="ORF">UFOPK3573_00790</name>
</gene>
<feature type="compositionally biased region" description="Polar residues" evidence="1">
    <location>
        <begin position="50"/>
        <end position="64"/>
    </location>
</feature>
<dbReference type="AlphaFoldDB" id="A0A6J7GHX4"/>
<reference evidence="2" key="1">
    <citation type="submission" date="2020-05" db="EMBL/GenBank/DDBJ databases">
        <authorList>
            <person name="Chiriac C."/>
            <person name="Salcher M."/>
            <person name="Ghai R."/>
            <person name="Kavagutti S V."/>
        </authorList>
    </citation>
    <scope>NUCLEOTIDE SEQUENCE</scope>
</reference>
<protein>
    <submittedName>
        <fullName evidence="2">Unannotated protein</fullName>
    </submittedName>
</protein>
<dbReference type="EMBL" id="CAFBMJ010000052">
    <property type="protein sequence ID" value="CAB4903723.1"/>
    <property type="molecule type" value="Genomic_DNA"/>
</dbReference>
<accession>A0A6J7GHX4</accession>
<sequence>MTRPRLGSSSSNSINASATLARIGATWYRSIVVGGFGCTARINARCNLTGVTPSSKSGINSAKRSSGPAIRAKLKPAFSTSSLKTPATSLKVLQSNKRASNKSRSSHSASSSSRSISALPGSNLRVFNSTRVAAISKNSVAISMSKVCMR</sequence>